<organism evidence="2 3">
    <name type="scientific">Rotaria socialis</name>
    <dbReference type="NCBI Taxonomy" id="392032"/>
    <lineage>
        <taxon>Eukaryota</taxon>
        <taxon>Metazoa</taxon>
        <taxon>Spiralia</taxon>
        <taxon>Gnathifera</taxon>
        <taxon>Rotifera</taxon>
        <taxon>Eurotatoria</taxon>
        <taxon>Bdelloidea</taxon>
        <taxon>Philodinida</taxon>
        <taxon>Philodinidae</taxon>
        <taxon>Rotaria</taxon>
    </lineage>
</organism>
<dbReference type="Proteomes" id="UP000663873">
    <property type="component" value="Unassembled WGS sequence"/>
</dbReference>
<proteinExistence type="predicted"/>
<protein>
    <submittedName>
        <fullName evidence="2">Uncharacterized protein</fullName>
    </submittedName>
</protein>
<name>A0A821UBI2_9BILA</name>
<accession>A0A821UBI2</accession>
<sequence>MAHSRSPMTASYRRDRSYSSNNNDGHEENGCRVH</sequence>
<feature type="region of interest" description="Disordered" evidence="1">
    <location>
        <begin position="1"/>
        <end position="34"/>
    </location>
</feature>
<reference evidence="2" key="1">
    <citation type="submission" date="2021-02" db="EMBL/GenBank/DDBJ databases">
        <authorList>
            <person name="Nowell W R."/>
        </authorList>
    </citation>
    <scope>NUCLEOTIDE SEQUENCE</scope>
</reference>
<evidence type="ECO:0000313" key="2">
    <source>
        <dbReference type="EMBL" id="CAF4887383.1"/>
    </source>
</evidence>
<dbReference type="AlphaFoldDB" id="A0A821UBI2"/>
<evidence type="ECO:0000256" key="1">
    <source>
        <dbReference type="SAM" id="MobiDB-lite"/>
    </source>
</evidence>
<keyword evidence="3" id="KW-1185">Reference proteome</keyword>
<feature type="non-terminal residue" evidence="2">
    <location>
        <position position="34"/>
    </location>
</feature>
<feature type="compositionally biased region" description="Basic and acidic residues" evidence="1">
    <location>
        <begin position="24"/>
        <end position="34"/>
    </location>
</feature>
<evidence type="ECO:0000313" key="3">
    <source>
        <dbReference type="Proteomes" id="UP000663873"/>
    </source>
</evidence>
<comment type="caution">
    <text evidence="2">The sequence shown here is derived from an EMBL/GenBank/DDBJ whole genome shotgun (WGS) entry which is preliminary data.</text>
</comment>
<gene>
    <name evidence="2" type="ORF">UJA718_LOCUS44966</name>
</gene>
<dbReference type="EMBL" id="CAJOBP010072395">
    <property type="protein sequence ID" value="CAF4887383.1"/>
    <property type="molecule type" value="Genomic_DNA"/>
</dbReference>